<dbReference type="EMBL" id="OVEO01000006">
    <property type="protein sequence ID" value="SPQ96568.1"/>
    <property type="molecule type" value="Genomic_DNA"/>
</dbReference>
<keyword evidence="2" id="KW-1133">Transmembrane helix</keyword>
<keyword evidence="2" id="KW-0472">Membrane</keyword>
<dbReference type="Pfam" id="PF12643">
    <property type="entry name" value="MazG-like"/>
    <property type="match status" value="1"/>
</dbReference>
<dbReference type="CDD" id="cd11537">
    <property type="entry name" value="NTP-PPase_RS21-C6_like"/>
    <property type="match status" value="1"/>
</dbReference>
<dbReference type="GO" id="GO:0009143">
    <property type="term" value="P:nucleoside triphosphate catabolic process"/>
    <property type="evidence" value="ECO:0007669"/>
    <property type="project" value="InterPro"/>
</dbReference>
<feature type="region of interest" description="Disordered" evidence="1">
    <location>
        <begin position="75"/>
        <end position="111"/>
    </location>
</feature>
<dbReference type="PANTHER" id="PTHR14552:SF21">
    <property type="entry name" value="DCTP PYROPHOSPHATASE 1"/>
    <property type="match status" value="1"/>
</dbReference>
<evidence type="ECO:0000313" key="4">
    <source>
        <dbReference type="Proteomes" id="UP000290189"/>
    </source>
</evidence>
<dbReference type="SUPFAM" id="SSF101386">
    <property type="entry name" value="all-alpha NTP pyrophosphatases"/>
    <property type="match status" value="1"/>
</dbReference>
<feature type="transmembrane region" description="Helical" evidence="2">
    <location>
        <begin position="12"/>
        <end position="33"/>
    </location>
</feature>
<protein>
    <recommendedName>
        <fullName evidence="5">dCTP pyrophosphatase 1</fullName>
    </recommendedName>
</protein>
<accession>A0A3P3Y8R9</accession>
<geneLocation type="mitochondrion" evidence="3"/>
<feature type="compositionally biased region" description="Low complexity" evidence="1">
    <location>
        <begin position="96"/>
        <end position="110"/>
    </location>
</feature>
<evidence type="ECO:0008006" key="5">
    <source>
        <dbReference type="Google" id="ProtNLM"/>
    </source>
</evidence>
<feature type="compositionally biased region" description="Acidic residues" evidence="1">
    <location>
        <begin position="79"/>
        <end position="88"/>
    </location>
</feature>
<keyword evidence="3" id="KW-0496">Mitochondrion</keyword>
<organism evidence="3 4">
    <name type="scientific">Plasmodiophora brassicae</name>
    <name type="common">Clubroot disease agent</name>
    <dbReference type="NCBI Taxonomy" id="37360"/>
    <lineage>
        <taxon>Eukaryota</taxon>
        <taxon>Sar</taxon>
        <taxon>Rhizaria</taxon>
        <taxon>Endomyxa</taxon>
        <taxon>Phytomyxea</taxon>
        <taxon>Plasmodiophorida</taxon>
        <taxon>Plasmodiophoridae</taxon>
        <taxon>Plasmodiophora</taxon>
    </lineage>
</organism>
<dbReference type="AlphaFoldDB" id="A0A3P3Y8R9"/>
<reference evidence="3 4" key="1">
    <citation type="submission" date="2018-03" db="EMBL/GenBank/DDBJ databases">
        <authorList>
            <person name="Fogelqvist J."/>
        </authorList>
    </citation>
    <scope>NUCLEOTIDE SEQUENCE [LARGE SCALE GENOMIC DNA]</scope>
</reference>
<name>A0A3P3Y8R9_PLABS</name>
<evidence type="ECO:0000256" key="2">
    <source>
        <dbReference type="SAM" id="Phobius"/>
    </source>
</evidence>
<dbReference type="PANTHER" id="PTHR14552">
    <property type="match status" value="1"/>
</dbReference>
<proteinExistence type="predicted"/>
<feature type="transmembrane region" description="Helical" evidence="2">
    <location>
        <begin position="45"/>
        <end position="65"/>
    </location>
</feature>
<dbReference type="Gene3D" id="1.10.287.1080">
    <property type="entry name" value="MazG-like"/>
    <property type="match status" value="1"/>
</dbReference>
<dbReference type="GO" id="GO:0047429">
    <property type="term" value="F:nucleoside triphosphate diphosphatase activity"/>
    <property type="evidence" value="ECO:0007669"/>
    <property type="project" value="InterPro"/>
</dbReference>
<sequence>MKQAVVDSFRFSVRLFASVTCLSFMAGFILILYSGTFPASDGTRFVIIAIGCIFCVASFVIPFVARNMIVQMLRNGKSDDDDGDDDDDINRTGRTLSLPSGLGPDSLEPLDPQPAVPGEIRRIITASQVDELLSLMNAVHIPFGISPNSDLGDIPKGMWTAFYMNDSYVLTRQYLSQKPSVQEARRLVMQSDLMTKPGSLRGRTAVRYPQVTLHAVHGGACVVLRGILHDVYAGLVATSPTASSYTAARHMPLSSASHVPVCRRPDTPACPTCANIATTQPLSNADRATRSFDARQQHGADDLALELLQQMSSYAVTGTKSHVIFINVRTPKCLYQEPGLARDIRPDLGTRWGVPVHAERTGIVPSARARRLVMKAVRLSALGRGRSNSTKYCTTIADCAVLRKAQVSLEDVRSRMAAFARERDWDQYHTPRNVLLAMVAEVGELSEIFQWRERCEPGVPDFTEGEREHLGEELADVLLYLVRLADRCAVDLPEAALRKLAKNAAKYPVDKCKGSRQKYTAYIDADAKRE</sequence>
<gene>
    <name evidence="3" type="ORF">PLBR_LOCUS3783</name>
</gene>
<evidence type="ECO:0000313" key="3">
    <source>
        <dbReference type="EMBL" id="SPQ96568.1"/>
    </source>
</evidence>
<dbReference type="Proteomes" id="UP000290189">
    <property type="component" value="Unassembled WGS sequence"/>
</dbReference>
<keyword evidence="2" id="KW-0812">Transmembrane</keyword>
<evidence type="ECO:0000256" key="1">
    <source>
        <dbReference type="SAM" id="MobiDB-lite"/>
    </source>
</evidence>
<dbReference type="InterPro" id="IPR025984">
    <property type="entry name" value="DCTPP"/>
</dbReference>